<gene>
    <name evidence="1" type="ORF">OMM_06155</name>
</gene>
<organism evidence="1 2">
    <name type="scientific">Candidatus Magnetoglobus multicellularis str. Araruama</name>
    <dbReference type="NCBI Taxonomy" id="890399"/>
    <lineage>
        <taxon>Bacteria</taxon>
        <taxon>Pseudomonadati</taxon>
        <taxon>Thermodesulfobacteriota</taxon>
        <taxon>Desulfobacteria</taxon>
        <taxon>Desulfobacterales</taxon>
        <taxon>Desulfobacteraceae</taxon>
        <taxon>Candidatus Magnetoglobus</taxon>
    </lineage>
</organism>
<evidence type="ECO:0008006" key="3">
    <source>
        <dbReference type="Google" id="ProtNLM"/>
    </source>
</evidence>
<proteinExistence type="predicted"/>
<dbReference type="Pfam" id="PF08309">
    <property type="entry name" value="LVIVD"/>
    <property type="match status" value="2"/>
</dbReference>
<reference evidence="2" key="1">
    <citation type="submission" date="2012-11" db="EMBL/GenBank/DDBJ databases">
        <authorList>
            <person name="Lucero-Rivera Y.E."/>
            <person name="Tovar-Ramirez D."/>
        </authorList>
    </citation>
    <scope>NUCLEOTIDE SEQUENCE [LARGE SCALE GENOMIC DNA]</scope>
    <source>
        <strain evidence="2">Araruama</strain>
    </source>
</reference>
<sequence>MSAFDFDEYNRSEGIVISESIAVVVDSYIGLQILDISDPTQPQVIGSLESISYATDVILRDNIAYILTGQYIYAVDISIPSSPVIIGNVRKPGDGRNFKIIDNIAYIADYYSGLVSLPLPAEIQSKNLIDETTLSINLPTPKIDGTYILKVLKTMIIMMRPLSIFARPSKKSLLLNALKARQVMKTSQSV</sequence>
<dbReference type="InterPro" id="IPR013211">
    <property type="entry name" value="LVIVD"/>
</dbReference>
<accession>A0A1V1NQY1</accession>
<evidence type="ECO:0000313" key="1">
    <source>
        <dbReference type="EMBL" id="ETR64977.1"/>
    </source>
</evidence>
<name>A0A1V1NQY1_9BACT</name>
<dbReference type="EMBL" id="ATBP01003365">
    <property type="protein sequence ID" value="ETR64977.1"/>
    <property type="molecule type" value="Genomic_DNA"/>
</dbReference>
<protein>
    <recommendedName>
        <fullName evidence="3">LVIVD repeat-containing protein</fullName>
    </recommendedName>
</protein>
<dbReference type="Proteomes" id="UP000189670">
    <property type="component" value="Unassembled WGS sequence"/>
</dbReference>
<evidence type="ECO:0000313" key="2">
    <source>
        <dbReference type="Proteomes" id="UP000189670"/>
    </source>
</evidence>
<comment type="caution">
    <text evidence="1">The sequence shown here is derived from an EMBL/GenBank/DDBJ whole genome shotgun (WGS) entry which is preliminary data.</text>
</comment>
<dbReference type="AlphaFoldDB" id="A0A1V1NQY1"/>